<evidence type="ECO:0000313" key="13">
    <source>
        <dbReference type="EMBL" id="BAD77808.1"/>
    </source>
</evidence>
<dbReference type="SMART" id="SM00236">
    <property type="entry name" value="fCBD"/>
    <property type="match status" value="1"/>
</dbReference>
<dbReference type="InterPro" id="IPR000334">
    <property type="entry name" value="Glyco_hydro_45"/>
</dbReference>
<evidence type="ECO:0000259" key="12">
    <source>
        <dbReference type="PROSITE" id="PS51164"/>
    </source>
</evidence>
<dbReference type="GO" id="GO:0030248">
    <property type="term" value="F:cellulose binding"/>
    <property type="evidence" value="ECO:0007669"/>
    <property type="project" value="InterPro"/>
</dbReference>
<dbReference type="CAZy" id="CBM1">
    <property type="family name" value="Carbohydrate-Binding Module Family 1"/>
</dbReference>
<dbReference type="InterPro" id="IPR036908">
    <property type="entry name" value="RlpA-like_sf"/>
</dbReference>
<evidence type="ECO:0000256" key="11">
    <source>
        <dbReference type="SAM" id="SignalP"/>
    </source>
</evidence>
<dbReference type="Pfam" id="PF00734">
    <property type="entry name" value="CBM_1"/>
    <property type="match status" value="1"/>
</dbReference>
<protein>
    <recommendedName>
        <fullName evidence="3 10">Cellulase</fullName>
        <ecNumber evidence="3 10">3.2.1.4</ecNumber>
    </recommendedName>
</protein>
<dbReference type="GO" id="GO:0030245">
    <property type="term" value="P:cellulose catabolic process"/>
    <property type="evidence" value="ECO:0007669"/>
    <property type="project" value="UniProtKB-KW"/>
</dbReference>
<dbReference type="PANTHER" id="PTHR39730">
    <property type="entry name" value="ENDOGLUCANASE 1"/>
    <property type="match status" value="1"/>
</dbReference>
<keyword evidence="9" id="KW-0624">Polysaccharide degradation</keyword>
<comment type="similarity">
    <text evidence="2">Belongs to the glycosyl hydrolase 45 (cellulase K) family.</text>
</comment>
<comment type="catalytic activity">
    <reaction evidence="1 10">
        <text>Endohydrolysis of (1-&gt;4)-beta-D-glucosidic linkages in cellulose, lichenin and cereal beta-D-glucans.</text>
        <dbReference type="EC" id="3.2.1.4"/>
    </reaction>
</comment>
<dbReference type="PROSITE" id="PS51164">
    <property type="entry name" value="CBM1_2"/>
    <property type="match status" value="1"/>
</dbReference>
<dbReference type="InterPro" id="IPR035971">
    <property type="entry name" value="CBD_sf"/>
</dbReference>
<dbReference type="InterPro" id="IPR052288">
    <property type="entry name" value="GH45_Enzymes"/>
</dbReference>
<keyword evidence="7" id="KW-0119">Carbohydrate metabolism</keyword>
<dbReference type="GO" id="GO:0005576">
    <property type="term" value="C:extracellular region"/>
    <property type="evidence" value="ECO:0007669"/>
    <property type="project" value="InterPro"/>
</dbReference>
<dbReference type="PROSITE" id="PS00562">
    <property type="entry name" value="CBM1_1"/>
    <property type="match status" value="1"/>
</dbReference>
<sequence>MKFSIIASALLLAASSTYAAECSQGYGQCGGKMWTGPTCCTSGFTCVGAENNEWYSQCIPNDQVQGNPKTTTTTTTKAATTTKAPVTTTKATTTTTTKAPVTTTKATTTTTTKTTTKTTTTKAATTTSSSNTGYSPISGGFSGNGRTTRYWDCCKPSCAWDGKASVTKPVLTCAKDGVSRLGSDVQSGCVGGQAYMCNDNQPWVVNDDLAYGFAAASLGSAGASAFCCGCYELTFTNTAVAGKKFVVQVTNTGDDLSTNHFDLQMPGGGVGYFNGCQSQWNTNTDGWGARYGGISSISECDKLPTQLQAGCKWRFGWFKNADNPEVTFKAVTCPAEIIAKTGCERK</sequence>
<dbReference type="PANTHER" id="PTHR39730:SF1">
    <property type="entry name" value="ENDOGLUCANASE 1"/>
    <property type="match status" value="1"/>
</dbReference>
<keyword evidence="8" id="KW-0326">Glycosidase</keyword>
<evidence type="ECO:0000256" key="5">
    <source>
        <dbReference type="ARBA" id="ARBA00022801"/>
    </source>
</evidence>
<evidence type="ECO:0000256" key="9">
    <source>
        <dbReference type="ARBA" id="ARBA00023326"/>
    </source>
</evidence>
<dbReference type="SUPFAM" id="SSF57180">
    <property type="entry name" value="Cellulose-binding domain"/>
    <property type="match status" value="1"/>
</dbReference>
<dbReference type="InterPro" id="IPR000254">
    <property type="entry name" value="CBD"/>
</dbReference>
<evidence type="ECO:0000256" key="3">
    <source>
        <dbReference type="ARBA" id="ARBA00012601"/>
    </source>
</evidence>
<evidence type="ECO:0000256" key="2">
    <source>
        <dbReference type="ARBA" id="ARBA00007793"/>
    </source>
</evidence>
<name>Q5R230_9FUNG</name>
<reference evidence="13" key="1">
    <citation type="journal article" date="2004" name="Biosci. Biotechnol. Biochem.">
        <title>Molecular cloning of a gene encoding endo-beta-D-1,4-glucanase PCE1 from Phycomyces nitens.</title>
        <authorList>
            <person name="Shimonaka A."/>
            <person name="Baba Y."/>
            <person name="Koga J."/>
            <person name="Nakane A."/>
            <person name="Kubota H."/>
            <person name="Kono T."/>
        </authorList>
    </citation>
    <scope>NUCLEOTIDE SEQUENCE</scope>
    <source>
        <strain evidence="13">FERM P-17447</strain>
    </source>
</reference>
<dbReference type="Pfam" id="PF02015">
    <property type="entry name" value="Glyco_hydro_45"/>
    <property type="match status" value="1"/>
</dbReference>
<gene>
    <name evidence="13" type="primary">pce1</name>
</gene>
<dbReference type="AlphaFoldDB" id="Q5R230"/>
<evidence type="ECO:0000256" key="7">
    <source>
        <dbReference type="ARBA" id="ARBA00023277"/>
    </source>
</evidence>
<evidence type="ECO:0000256" key="6">
    <source>
        <dbReference type="ARBA" id="ARBA00023001"/>
    </source>
</evidence>
<feature type="signal peptide" evidence="11">
    <location>
        <begin position="1"/>
        <end position="19"/>
    </location>
</feature>
<keyword evidence="6" id="KW-0136">Cellulose degradation</keyword>
<dbReference type="SUPFAM" id="SSF50685">
    <property type="entry name" value="Barwin-like endoglucanases"/>
    <property type="match status" value="1"/>
</dbReference>
<evidence type="ECO:0000256" key="1">
    <source>
        <dbReference type="ARBA" id="ARBA00000966"/>
    </source>
</evidence>
<evidence type="ECO:0000256" key="8">
    <source>
        <dbReference type="ARBA" id="ARBA00023295"/>
    </source>
</evidence>
<feature type="chain" id="PRO_5004261199" description="Cellulase" evidence="11">
    <location>
        <begin position="20"/>
        <end position="346"/>
    </location>
</feature>
<accession>Q5R230</accession>
<evidence type="ECO:0000256" key="4">
    <source>
        <dbReference type="ARBA" id="ARBA00022729"/>
    </source>
</evidence>
<evidence type="ECO:0000256" key="10">
    <source>
        <dbReference type="PROSITE-ProRule" id="PRU10069"/>
    </source>
</evidence>
<dbReference type="PROSITE" id="PS01140">
    <property type="entry name" value="GLYCOSYL_HYDROL_F45"/>
    <property type="match status" value="1"/>
</dbReference>
<dbReference type="Gene3D" id="2.40.40.10">
    <property type="entry name" value="RlpA-like domain"/>
    <property type="match status" value="1"/>
</dbReference>
<dbReference type="GO" id="GO:0008810">
    <property type="term" value="F:cellulase activity"/>
    <property type="evidence" value="ECO:0007669"/>
    <property type="project" value="UniProtKB-EC"/>
</dbReference>
<dbReference type="EC" id="3.2.1.4" evidence="3 10"/>
<dbReference type="CAZy" id="GH45">
    <property type="family name" value="Glycoside Hydrolase Family 45"/>
</dbReference>
<keyword evidence="5" id="KW-0378">Hydrolase</keyword>
<keyword evidence="4 11" id="KW-0732">Signal</keyword>
<organism evidence="13">
    <name type="scientific">Phycomyces nitens</name>
    <dbReference type="NCBI Taxonomy" id="269771"/>
    <lineage>
        <taxon>Eukaryota</taxon>
        <taxon>Fungi</taxon>
        <taxon>Fungi incertae sedis</taxon>
        <taxon>Mucoromycota</taxon>
        <taxon>Mucoromycotina</taxon>
        <taxon>Mucoromycetes</taxon>
        <taxon>Mucorales</taxon>
        <taxon>Phycomycetaceae</taxon>
        <taxon>Phycomyces</taxon>
    </lineage>
</organism>
<feature type="active site" description="Nucleophile" evidence="10">
    <location>
        <position position="152"/>
    </location>
</feature>
<proteinExistence type="evidence at transcript level"/>
<dbReference type="EMBL" id="AB175926">
    <property type="protein sequence ID" value="BAD77808.1"/>
    <property type="molecule type" value="mRNA"/>
</dbReference>
<feature type="domain" description="CBM1" evidence="12">
    <location>
        <begin position="21"/>
        <end position="59"/>
    </location>
</feature>